<organism evidence="7 8">
    <name type="scientific">Iphiclides podalirius</name>
    <name type="common">scarce swallowtail</name>
    <dbReference type="NCBI Taxonomy" id="110791"/>
    <lineage>
        <taxon>Eukaryota</taxon>
        <taxon>Metazoa</taxon>
        <taxon>Ecdysozoa</taxon>
        <taxon>Arthropoda</taxon>
        <taxon>Hexapoda</taxon>
        <taxon>Insecta</taxon>
        <taxon>Pterygota</taxon>
        <taxon>Neoptera</taxon>
        <taxon>Endopterygota</taxon>
        <taxon>Lepidoptera</taxon>
        <taxon>Glossata</taxon>
        <taxon>Ditrysia</taxon>
        <taxon>Papilionoidea</taxon>
        <taxon>Papilionidae</taxon>
        <taxon>Papilioninae</taxon>
        <taxon>Iphiclides</taxon>
    </lineage>
</organism>
<dbReference type="EMBL" id="OW152826">
    <property type="protein sequence ID" value="CAH2042335.1"/>
    <property type="molecule type" value="Genomic_DNA"/>
</dbReference>
<dbReference type="PANTHER" id="PTHR13693:SF102">
    <property type="entry name" value="2-AMINO-3-KETOBUTYRATE COENZYME A LIGASE, MITOCHONDRIAL"/>
    <property type="match status" value="1"/>
</dbReference>
<evidence type="ECO:0000259" key="6">
    <source>
        <dbReference type="Pfam" id="PF00155"/>
    </source>
</evidence>
<dbReference type="Pfam" id="PF00155">
    <property type="entry name" value="Aminotran_1_2"/>
    <property type="match status" value="1"/>
</dbReference>
<evidence type="ECO:0000256" key="1">
    <source>
        <dbReference type="ARBA" id="ARBA00001933"/>
    </source>
</evidence>
<dbReference type="InterPro" id="IPR008949">
    <property type="entry name" value="Isoprenoid_synthase_dom_sf"/>
</dbReference>
<keyword evidence="4" id="KW-0663">Pyridoxal phosphate</keyword>
<dbReference type="InterPro" id="IPR001917">
    <property type="entry name" value="Aminotrans_II_pyridoxalP_BS"/>
</dbReference>
<dbReference type="PROSITE" id="PS00599">
    <property type="entry name" value="AA_TRANSFER_CLASS_2"/>
    <property type="match status" value="1"/>
</dbReference>
<dbReference type="NCBIfam" id="NF005394">
    <property type="entry name" value="PRK06939.1"/>
    <property type="match status" value="1"/>
</dbReference>
<reference evidence="7" key="1">
    <citation type="submission" date="2022-03" db="EMBL/GenBank/DDBJ databases">
        <authorList>
            <person name="Martin H S."/>
        </authorList>
    </citation>
    <scope>NUCLEOTIDE SEQUENCE</scope>
</reference>
<dbReference type="InterPro" id="IPR011282">
    <property type="entry name" value="2am3keto_CoA_ligase"/>
</dbReference>
<dbReference type="CDD" id="cd06454">
    <property type="entry name" value="KBL_like"/>
    <property type="match status" value="1"/>
</dbReference>
<dbReference type="InterPro" id="IPR015424">
    <property type="entry name" value="PyrdxlP-dep_Trfase"/>
</dbReference>
<feature type="non-terminal residue" evidence="7">
    <location>
        <position position="1"/>
    </location>
</feature>
<dbReference type="InterPro" id="IPR004839">
    <property type="entry name" value="Aminotransferase_I/II_large"/>
</dbReference>
<name>A0ABN8HZ00_9NEOP</name>
<dbReference type="SFLD" id="SFLDS00005">
    <property type="entry name" value="Isoprenoid_Synthase_Type_I"/>
    <property type="match status" value="1"/>
</dbReference>
<keyword evidence="8" id="KW-1185">Reference proteome</keyword>
<dbReference type="PANTHER" id="PTHR13693">
    <property type="entry name" value="CLASS II AMINOTRANSFERASE/8-AMINO-7-OXONONANOATE SYNTHASE"/>
    <property type="match status" value="1"/>
</dbReference>
<sequence length="802" mass="89970">MTPRKCSSWCPPQKAILSQEAYGKFLNSLSVIVDKGVKEINLLESVELKDRMKRVAEYYMRGRNTVQGEMTILSHELLRKPEEVNGKLQIQEYALAWCVELLMSYIIIIDDIEDGAKTRCGKPCWHLLPEVGNLAMNDASMLRSFIMELLKQNFEDSTYVQFSKLFNQAFFTCNVGQYMDAVASRNRDYDTFTMEHYKKIASYKYAYYSSKFPILAALILSKKINKDSCQNVDRIFGDIGIWSQINNDFTDFFDDDTRTGKTGSDIQAGKCTWLAVMALQLSNETQRREFHACYGSWEPAKVERIRTLYEDLKLTDLYFREERSTYRRVVEKIRKLPADATPCPDFFQIVLDKYYPNVSCECIRPRLVGDAPPFDAMAARSQLLRAVYNNQQVRKLHELKKKERPGVARLREVLDDRLQEIKKAKTWKHERVLTSPQDTKVKVKGAEGDFLNFCANNYLGLSNHPEVVEAAREGLKKYGAGLSSVRFICGTQVIHKELEQRLSEFHGREDTILYGSCFDANAGLFESMLTPEDAVFSDALNHASIIDGIRLCKAQKFRYPHRDLNELEHLLAHSEARQKLIVTDGVFSMDGTVAPIKGLRDLADKYRALLAVDDSHATGFFGDTGRGTEEYCGVMGAADIICSTLGKAVSGAAGGYTTGPKELITLLRNVSRPYLFSNAPPPPVVAASIKSLDLVENSSELRRRLRENTSAFRTGLQTAGLTVAGDEHPICPVMVGEAPLAVDLAAGMLERGIYVVAFSYPVVPKGGARVRVQLSAAHTPEDVKRAVNAFAEVARSVGVVKS</sequence>
<dbReference type="InterPro" id="IPR015422">
    <property type="entry name" value="PyrdxlP-dep_Trfase_small"/>
</dbReference>
<dbReference type="InterPro" id="IPR050087">
    <property type="entry name" value="AON_synthase_class-II"/>
</dbReference>
<evidence type="ECO:0000313" key="7">
    <source>
        <dbReference type="EMBL" id="CAH2042335.1"/>
    </source>
</evidence>
<dbReference type="SUPFAM" id="SSF48576">
    <property type="entry name" value="Terpenoid synthases"/>
    <property type="match status" value="1"/>
</dbReference>
<dbReference type="Proteomes" id="UP000837857">
    <property type="component" value="Chromosome 14"/>
</dbReference>
<accession>A0ABN8HZ00</accession>
<dbReference type="InterPro" id="IPR000092">
    <property type="entry name" value="Polyprenyl_synt"/>
</dbReference>
<evidence type="ECO:0000256" key="5">
    <source>
        <dbReference type="ARBA" id="ARBA00023315"/>
    </source>
</evidence>
<feature type="domain" description="Aminotransferase class I/classII large" evidence="6">
    <location>
        <begin position="449"/>
        <end position="790"/>
    </location>
</feature>
<dbReference type="Gene3D" id="3.90.1150.10">
    <property type="entry name" value="Aspartate Aminotransferase, domain 1"/>
    <property type="match status" value="1"/>
</dbReference>
<protein>
    <recommendedName>
        <fullName evidence="6">Aminotransferase class I/classII large domain-containing protein</fullName>
    </recommendedName>
</protein>
<dbReference type="Gene3D" id="3.40.640.10">
    <property type="entry name" value="Type I PLP-dependent aspartate aminotransferase-like (Major domain)"/>
    <property type="match status" value="1"/>
</dbReference>
<proteinExistence type="inferred from homology"/>
<keyword evidence="5" id="KW-0012">Acyltransferase</keyword>
<evidence type="ECO:0000256" key="3">
    <source>
        <dbReference type="ARBA" id="ARBA00022679"/>
    </source>
</evidence>
<dbReference type="Pfam" id="PF00348">
    <property type="entry name" value="polyprenyl_synt"/>
    <property type="match status" value="1"/>
</dbReference>
<dbReference type="Gene3D" id="1.10.600.10">
    <property type="entry name" value="Farnesyl Diphosphate Synthase"/>
    <property type="match status" value="1"/>
</dbReference>
<evidence type="ECO:0000313" key="8">
    <source>
        <dbReference type="Proteomes" id="UP000837857"/>
    </source>
</evidence>
<evidence type="ECO:0000256" key="4">
    <source>
        <dbReference type="ARBA" id="ARBA00022898"/>
    </source>
</evidence>
<dbReference type="SUPFAM" id="SSF53383">
    <property type="entry name" value="PLP-dependent transferases"/>
    <property type="match status" value="1"/>
</dbReference>
<comment type="cofactor">
    <cofactor evidence="1">
        <name>pyridoxal 5'-phosphate</name>
        <dbReference type="ChEBI" id="CHEBI:597326"/>
    </cofactor>
</comment>
<dbReference type="HAMAP" id="MF_00985">
    <property type="entry name" value="2am3keto_CoA_ligase"/>
    <property type="match status" value="1"/>
</dbReference>
<evidence type="ECO:0000256" key="2">
    <source>
        <dbReference type="ARBA" id="ARBA00008392"/>
    </source>
</evidence>
<keyword evidence="3" id="KW-0808">Transferase</keyword>
<gene>
    <name evidence="7" type="ORF">IPOD504_LOCUS3748</name>
</gene>
<dbReference type="NCBIfam" id="TIGR01822">
    <property type="entry name" value="2am3keto_CoA"/>
    <property type="match status" value="1"/>
</dbReference>
<comment type="similarity">
    <text evidence="2">Belongs to the class-II pyridoxal-phosphate-dependent aminotransferase family.</text>
</comment>
<dbReference type="InterPro" id="IPR015421">
    <property type="entry name" value="PyrdxlP-dep_Trfase_major"/>
</dbReference>